<comment type="caution">
    <text evidence="1">The sequence shown here is derived from an EMBL/GenBank/DDBJ whole genome shotgun (WGS) entry which is preliminary data.</text>
</comment>
<keyword evidence="2" id="KW-1185">Reference proteome</keyword>
<reference evidence="1 2" key="1">
    <citation type="submission" date="2015-10" db="EMBL/GenBank/DDBJ databases">
        <title>Draft genome sequence of Streptomyces curacoi DSM 40107, type strain for the species Streptomyces curacoi.</title>
        <authorList>
            <person name="Ruckert C."/>
            <person name="Winkler A."/>
            <person name="Kalinowski J."/>
            <person name="Kampfer P."/>
            <person name="Glaeser S."/>
        </authorList>
    </citation>
    <scope>NUCLEOTIDE SEQUENCE [LARGE SCALE GENOMIC DNA]</scope>
    <source>
        <strain evidence="1 2">DSM 40107</strain>
    </source>
</reference>
<accession>A0A117PI87</accession>
<dbReference type="EMBL" id="LMWJ01000004">
    <property type="protein sequence ID" value="KUM80108.1"/>
    <property type="molecule type" value="Genomic_DNA"/>
</dbReference>
<evidence type="ECO:0000313" key="2">
    <source>
        <dbReference type="Proteomes" id="UP000054024"/>
    </source>
</evidence>
<dbReference type="AlphaFoldDB" id="A0A117PI87"/>
<dbReference type="Proteomes" id="UP000054024">
    <property type="component" value="Unassembled WGS sequence"/>
</dbReference>
<sequence length="80" mass="7961">MAQLAQGRVDDGVAGAALLPGFGLLRGVAPVVAPGAVVVRGRVGAGRQDLVVEVPPGELAYEGMRSGVVLGAGPVQQFGR</sequence>
<evidence type="ECO:0000313" key="1">
    <source>
        <dbReference type="EMBL" id="KUM80108.1"/>
    </source>
</evidence>
<proteinExistence type="predicted"/>
<gene>
    <name evidence="1" type="ORF">AQI70_08050</name>
</gene>
<name>A0A117PI87_9ACTN</name>
<organism evidence="1 2">
    <name type="scientific">Streptomyces curacoi</name>
    <dbReference type="NCBI Taxonomy" id="146536"/>
    <lineage>
        <taxon>Bacteria</taxon>
        <taxon>Bacillati</taxon>
        <taxon>Actinomycetota</taxon>
        <taxon>Actinomycetes</taxon>
        <taxon>Kitasatosporales</taxon>
        <taxon>Streptomycetaceae</taxon>
        <taxon>Streptomyces</taxon>
    </lineage>
</organism>
<protein>
    <submittedName>
        <fullName evidence="1">Uncharacterized protein</fullName>
    </submittedName>
</protein>